<evidence type="ECO:0000313" key="1">
    <source>
        <dbReference type="EMBL" id="OAF13416.1"/>
    </source>
</evidence>
<proteinExistence type="predicted"/>
<reference evidence="1 2" key="1">
    <citation type="submission" date="2016-03" db="EMBL/GenBank/DDBJ databases">
        <title>Draft Genome Sequence of the Strain BR 10245 (Bradyrhizobium sp.) isolated from nodules of Centrolobium paraense.</title>
        <authorList>
            <person name="Simoes-Araujo J.L.Sr."/>
            <person name="Barauna A.C."/>
            <person name="Silva K."/>
            <person name="Zilli J.E."/>
        </authorList>
    </citation>
    <scope>NUCLEOTIDE SEQUENCE [LARGE SCALE GENOMIC DNA]</scope>
    <source>
        <strain evidence="1 2">BR 10245</strain>
    </source>
</reference>
<accession>A0A176Z258</accession>
<gene>
    <name evidence="1" type="ORF">AYJ54_44625</name>
</gene>
<dbReference type="EMBL" id="LUUB01000036">
    <property type="protein sequence ID" value="OAF13416.1"/>
    <property type="molecule type" value="Genomic_DNA"/>
</dbReference>
<evidence type="ECO:0000313" key="2">
    <source>
        <dbReference type="Proteomes" id="UP000076959"/>
    </source>
</evidence>
<protein>
    <submittedName>
        <fullName evidence="1">Uncharacterized protein</fullName>
    </submittedName>
</protein>
<dbReference type="AlphaFoldDB" id="A0A176Z258"/>
<sequence length="73" mass="8323">MKEDRLAREPLAAKLTSLTRHALEALLTFLFPGWYGPSAKYRPENHYMRGPGPKWRAKYLAEQALPARGANKL</sequence>
<organism evidence="1 2">
    <name type="scientific">Bradyrhizobium centrolobii</name>
    <dbReference type="NCBI Taxonomy" id="1505087"/>
    <lineage>
        <taxon>Bacteria</taxon>
        <taxon>Pseudomonadati</taxon>
        <taxon>Pseudomonadota</taxon>
        <taxon>Alphaproteobacteria</taxon>
        <taxon>Hyphomicrobiales</taxon>
        <taxon>Nitrobacteraceae</taxon>
        <taxon>Bradyrhizobium</taxon>
    </lineage>
</organism>
<dbReference type="OrthoDB" id="8086182at2"/>
<keyword evidence="2" id="KW-1185">Reference proteome</keyword>
<dbReference type="Proteomes" id="UP000076959">
    <property type="component" value="Unassembled WGS sequence"/>
</dbReference>
<comment type="caution">
    <text evidence="1">The sequence shown here is derived from an EMBL/GenBank/DDBJ whole genome shotgun (WGS) entry which is preliminary data.</text>
</comment>
<name>A0A176Z258_9BRAD</name>